<dbReference type="Proteomes" id="UP000177870">
    <property type="component" value="Chromosome"/>
</dbReference>
<dbReference type="Gene3D" id="3.40.50.2000">
    <property type="entry name" value="Glycogen Phosphorylase B"/>
    <property type="match status" value="2"/>
</dbReference>
<dbReference type="CDD" id="cd03801">
    <property type="entry name" value="GT4_PimA-like"/>
    <property type="match status" value="1"/>
</dbReference>
<dbReference type="GO" id="GO:0016758">
    <property type="term" value="F:hexosyltransferase activity"/>
    <property type="evidence" value="ECO:0007669"/>
    <property type="project" value="TreeGrafter"/>
</dbReference>
<dbReference type="SUPFAM" id="SSF53756">
    <property type="entry name" value="UDP-Glycosyltransferase/glycogen phosphorylase"/>
    <property type="match status" value="1"/>
</dbReference>
<dbReference type="OrthoDB" id="73743at2"/>
<dbReference type="KEGG" id="mpro:BJP34_17490"/>
<dbReference type="PANTHER" id="PTHR45947">
    <property type="entry name" value="SULFOQUINOVOSYL TRANSFERASE SQD2"/>
    <property type="match status" value="1"/>
</dbReference>
<feature type="domain" description="Glycosyl transferase family 1" evidence="1">
    <location>
        <begin position="214"/>
        <end position="388"/>
    </location>
</feature>
<accession>A0A1D8TTQ6</accession>
<name>A0A1D8TTQ6_9CYAN</name>
<evidence type="ECO:0000313" key="3">
    <source>
        <dbReference type="EMBL" id="AOX00997.1"/>
    </source>
</evidence>
<dbReference type="InterPro" id="IPR001296">
    <property type="entry name" value="Glyco_trans_1"/>
</dbReference>
<keyword evidence="3" id="KW-0808">Transferase</keyword>
<proteinExistence type="predicted"/>
<dbReference type="EMBL" id="CP017599">
    <property type="protein sequence ID" value="AOX00997.1"/>
    <property type="molecule type" value="Genomic_DNA"/>
</dbReference>
<protein>
    <submittedName>
        <fullName evidence="3">Glycosyl transferase family 1</fullName>
    </submittedName>
</protein>
<evidence type="ECO:0000313" key="4">
    <source>
        <dbReference type="Proteomes" id="UP000177870"/>
    </source>
</evidence>
<evidence type="ECO:0000259" key="2">
    <source>
        <dbReference type="Pfam" id="PF13439"/>
    </source>
</evidence>
<dbReference type="InterPro" id="IPR050194">
    <property type="entry name" value="Glycosyltransferase_grp1"/>
</dbReference>
<dbReference type="Pfam" id="PF00534">
    <property type="entry name" value="Glycos_transf_1"/>
    <property type="match status" value="1"/>
</dbReference>
<evidence type="ECO:0000259" key="1">
    <source>
        <dbReference type="Pfam" id="PF00534"/>
    </source>
</evidence>
<dbReference type="PANTHER" id="PTHR45947:SF3">
    <property type="entry name" value="SULFOQUINOVOSYL TRANSFERASE SQD2"/>
    <property type="match status" value="1"/>
</dbReference>
<sequence length="406" mass="45984">MQNLAQFDVSAQGQSSSPDILVISRTFFPKEGGIEEYVYNRCLQDPERVIVLAAACPEDQAFDQRQPFPVHRWLVPNFLQSGGLGSLLRQIFNMVGSLVLGIKLYFHYRYRYIEWGHGYDFPSLLLLSYLLPVRCYAYLHGDDLLCPLRNPLLRSLFSWTINRIQGIVCNSSFTRDYLKDHFQFDTPTYIINPTVRPEKFGNQGKLDCADELRKQVRQAHNIPETAVVILSVGRLIRRKGFDRIILNLPFLLEEGLDVHYLVCGRGSMESELKSLASREGVEERVHFAGYVPNEALASYYAACDLFAMLTFFDAQAASIEGFGIVYREAGYFGKPVIASRVGGVTDAVLHGESGILVNPNSPDEIFQALRQLCQDQQLRELLGRKGRELANDKTLHRSLYLSQISA</sequence>
<dbReference type="AlphaFoldDB" id="A0A1D8TTQ6"/>
<gene>
    <name evidence="3" type="ORF">BJP34_17490</name>
</gene>
<dbReference type="RefSeq" id="WP_070393448.1">
    <property type="nucleotide sequence ID" value="NZ_CP017599.1"/>
</dbReference>
<reference evidence="4" key="1">
    <citation type="submission" date="2016-10" db="EMBL/GenBank/DDBJ databases">
        <title>Comparative genomics uncovers the prolific and rare metabolic potential of the cyanobacterial genus Moorea.</title>
        <authorList>
            <person name="Leao T."/>
            <person name="Castelao G."/>
            <person name="Korobeynikov A."/>
            <person name="Monroe E.A."/>
            <person name="Podell S."/>
            <person name="Glukhov E."/>
            <person name="Allen E."/>
            <person name="Gerwick W.H."/>
            <person name="Gerwick L."/>
        </authorList>
    </citation>
    <scope>NUCLEOTIDE SEQUENCE [LARGE SCALE GENOMIC DNA]</scope>
    <source>
        <strain evidence="4">PAL-8-15-08-1</strain>
    </source>
</reference>
<feature type="domain" description="Glycosyltransferase subfamily 4-like N-terminal" evidence="2">
    <location>
        <begin position="32"/>
        <end position="198"/>
    </location>
</feature>
<organism evidence="3 4">
    <name type="scientific">Moorena producens PAL-8-15-08-1</name>
    <dbReference type="NCBI Taxonomy" id="1458985"/>
    <lineage>
        <taxon>Bacteria</taxon>
        <taxon>Bacillati</taxon>
        <taxon>Cyanobacteriota</taxon>
        <taxon>Cyanophyceae</taxon>
        <taxon>Coleofasciculales</taxon>
        <taxon>Coleofasciculaceae</taxon>
        <taxon>Moorena</taxon>
    </lineage>
</organism>
<dbReference type="Pfam" id="PF13439">
    <property type="entry name" value="Glyco_transf_4"/>
    <property type="match status" value="1"/>
</dbReference>
<dbReference type="STRING" id="1458985.BJP34_17490"/>
<dbReference type="InterPro" id="IPR028098">
    <property type="entry name" value="Glyco_trans_4-like_N"/>
</dbReference>